<sequence length="179" mass="21042">MFTCQISDELELKLLEVRHADALFQLVNQNRAYLAKWFPWVEQTTKVEDTRVFIESELSRFAKNKGIYCGIFYQNEIVGCISLHEIDWVNMKTSIGYWLAEGYQGKGIMTDSCKCIVNYSLKELKLNRIEIRARTDNFKSRAIPVRLKFKHEGTIRQAECSYNTFHDHEVYGILANEWE</sequence>
<organism evidence="2 3">
    <name type="scientific">Paenibacillus alginolyticus</name>
    <dbReference type="NCBI Taxonomy" id="59839"/>
    <lineage>
        <taxon>Bacteria</taxon>
        <taxon>Bacillati</taxon>
        <taxon>Bacillota</taxon>
        <taxon>Bacilli</taxon>
        <taxon>Bacillales</taxon>
        <taxon>Paenibacillaceae</taxon>
        <taxon>Paenibacillus</taxon>
    </lineage>
</organism>
<evidence type="ECO:0000259" key="1">
    <source>
        <dbReference type="PROSITE" id="PS51186"/>
    </source>
</evidence>
<evidence type="ECO:0000313" key="2">
    <source>
        <dbReference type="EMBL" id="MCY9694979.1"/>
    </source>
</evidence>
<comment type="caution">
    <text evidence="2">The sequence shown here is derived from an EMBL/GenBank/DDBJ whole genome shotgun (WGS) entry which is preliminary data.</text>
</comment>
<dbReference type="InterPro" id="IPR000182">
    <property type="entry name" value="GNAT_dom"/>
</dbReference>
<dbReference type="Pfam" id="PF13302">
    <property type="entry name" value="Acetyltransf_3"/>
    <property type="match status" value="1"/>
</dbReference>
<accession>A0ABT4GFL8</accession>
<dbReference type="PROSITE" id="PS51186">
    <property type="entry name" value="GNAT"/>
    <property type="match status" value="1"/>
</dbReference>
<dbReference type="PANTHER" id="PTHR43441">
    <property type="entry name" value="RIBOSOMAL-PROTEIN-SERINE ACETYLTRANSFERASE"/>
    <property type="match status" value="1"/>
</dbReference>
<reference evidence="2 3" key="1">
    <citation type="submission" date="2022-05" db="EMBL/GenBank/DDBJ databases">
        <title>Genome Sequencing of Bee-Associated Microbes.</title>
        <authorList>
            <person name="Dunlap C."/>
        </authorList>
    </citation>
    <scope>NUCLEOTIDE SEQUENCE [LARGE SCALE GENOMIC DNA]</scope>
    <source>
        <strain evidence="2 3">NRRL B-14421</strain>
    </source>
</reference>
<feature type="domain" description="N-acetyltransferase" evidence="1">
    <location>
        <begin position="15"/>
        <end position="177"/>
    </location>
</feature>
<dbReference type="SUPFAM" id="SSF55729">
    <property type="entry name" value="Acyl-CoA N-acyltransferases (Nat)"/>
    <property type="match status" value="1"/>
</dbReference>
<dbReference type="Gene3D" id="3.40.630.30">
    <property type="match status" value="1"/>
</dbReference>
<dbReference type="InterPro" id="IPR016181">
    <property type="entry name" value="Acyl_CoA_acyltransferase"/>
</dbReference>
<protein>
    <submittedName>
        <fullName evidence="2">GNAT family N-acetyltransferase</fullName>
    </submittedName>
</protein>
<proteinExistence type="predicted"/>
<dbReference type="RefSeq" id="WP_173190632.1">
    <property type="nucleotide sequence ID" value="NZ_JAMDMX010000058.1"/>
</dbReference>
<evidence type="ECO:0000313" key="3">
    <source>
        <dbReference type="Proteomes" id="UP001527099"/>
    </source>
</evidence>
<keyword evidence="3" id="KW-1185">Reference proteome</keyword>
<dbReference type="InterPro" id="IPR051908">
    <property type="entry name" value="Ribosomal_N-acetyltransferase"/>
</dbReference>
<name>A0ABT4GFL8_9BACL</name>
<dbReference type="EMBL" id="JAMDMX010000058">
    <property type="protein sequence ID" value="MCY9694979.1"/>
    <property type="molecule type" value="Genomic_DNA"/>
</dbReference>
<gene>
    <name evidence="2" type="ORF">M5X19_19040</name>
</gene>
<dbReference type="Proteomes" id="UP001527099">
    <property type="component" value="Unassembled WGS sequence"/>
</dbReference>
<dbReference type="PANTHER" id="PTHR43441:SF12">
    <property type="entry name" value="RIBOSOMAL N-ACETYLTRANSFERASE YDAF-RELATED"/>
    <property type="match status" value="1"/>
</dbReference>